<evidence type="ECO:0000313" key="1">
    <source>
        <dbReference type="EMBL" id="CAG8705716.1"/>
    </source>
</evidence>
<proteinExistence type="predicted"/>
<organism evidence="1 2">
    <name type="scientific">Ambispora leptoticha</name>
    <dbReference type="NCBI Taxonomy" id="144679"/>
    <lineage>
        <taxon>Eukaryota</taxon>
        <taxon>Fungi</taxon>
        <taxon>Fungi incertae sedis</taxon>
        <taxon>Mucoromycota</taxon>
        <taxon>Glomeromycotina</taxon>
        <taxon>Glomeromycetes</taxon>
        <taxon>Archaeosporales</taxon>
        <taxon>Ambisporaceae</taxon>
        <taxon>Ambispora</taxon>
    </lineage>
</organism>
<dbReference type="Proteomes" id="UP000789508">
    <property type="component" value="Unassembled WGS sequence"/>
</dbReference>
<feature type="non-terminal residue" evidence="1">
    <location>
        <position position="1"/>
    </location>
</feature>
<accession>A0A9N9N6R8</accession>
<dbReference type="EMBL" id="CAJVPS010020872">
    <property type="protein sequence ID" value="CAG8705716.1"/>
    <property type="molecule type" value="Genomic_DNA"/>
</dbReference>
<keyword evidence="2" id="KW-1185">Reference proteome</keyword>
<sequence length="150" mass="16589">PPLNTKSGQSSLPLSKNAMTLSLINNNNNQAAQTGFDNIQTSTAGKNNKMPQNNNNDMQTPLNNNLKIVNMLATPDSNTVQDPQNKMETDSASTISANYDTPNTLIYSQAAKQNLTGNQMQLDEDPTQKWLEHIHTELNKEISQLYNNTI</sequence>
<dbReference type="AlphaFoldDB" id="A0A9N9N6R8"/>
<name>A0A9N9N6R8_9GLOM</name>
<reference evidence="1" key="1">
    <citation type="submission" date="2021-06" db="EMBL/GenBank/DDBJ databases">
        <authorList>
            <person name="Kallberg Y."/>
            <person name="Tangrot J."/>
            <person name="Rosling A."/>
        </authorList>
    </citation>
    <scope>NUCLEOTIDE SEQUENCE</scope>
    <source>
        <strain evidence="1">FL130A</strain>
    </source>
</reference>
<protein>
    <submittedName>
        <fullName evidence="1">14427_t:CDS:1</fullName>
    </submittedName>
</protein>
<evidence type="ECO:0000313" key="2">
    <source>
        <dbReference type="Proteomes" id="UP000789508"/>
    </source>
</evidence>
<gene>
    <name evidence="1" type="ORF">ALEPTO_LOCUS11737</name>
</gene>
<comment type="caution">
    <text evidence="1">The sequence shown here is derived from an EMBL/GenBank/DDBJ whole genome shotgun (WGS) entry which is preliminary data.</text>
</comment>